<gene>
    <name evidence="1" type="ORF">MM415A00613_0041</name>
</gene>
<accession>A0A6M3KH85</accession>
<dbReference type="AlphaFoldDB" id="A0A6M3KH85"/>
<evidence type="ECO:0000313" key="1">
    <source>
        <dbReference type="EMBL" id="QJA80994.1"/>
    </source>
</evidence>
<organism evidence="1">
    <name type="scientific">viral metagenome</name>
    <dbReference type="NCBI Taxonomy" id="1070528"/>
    <lineage>
        <taxon>unclassified sequences</taxon>
        <taxon>metagenomes</taxon>
        <taxon>organismal metagenomes</taxon>
    </lineage>
</organism>
<protein>
    <submittedName>
        <fullName evidence="1">Uncharacterized protein</fullName>
    </submittedName>
</protein>
<name>A0A6M3KH85_9ZZZZ</name>
<sequence length="55" mass="6598">MRNKFRSNRRCKFESLCQLLRRHSLEAIRHYACIEQCPRTLRAAAITVLRERHAS</sequence>
<proteinExistence type="predicted"/>
<dbReference type="EMBL" id="MT142443">
    <property type="protein sequence ID" value="QJA80994.1"/>
    <property type="molecule type" value="Genomic_DNA"/>
</dbReference>
<reference evidence="1" key="1">
    <citation type="submission" date="2020-03" db="EMBL/GenBank/DDBJ databases">
        <title>The deep terrestrial virosphere.</title>
        <authorList>
            <person name="Holmfeldt K."/>
            <person name="Nilsson E."/>
            <person name="Simone D."/>
            <person name="Lopez-Fernandez M."/>
            <person name="Wu X."/>
            <person name="de Brujin I."/>
            <person name="Lundin D."/>
            <person name="Andersson A."/>
            <person name="Bertilsson S."/>
            <person name="Dopson M."/>
        </authorList>
    </citation>
    <scope>NUCLEOTIDE SEQUENCE</scope>
    <source>
        <strain evidence="1">MM415A00613</strain>
    </source>
</reference>